<keyword evidence="13 18" id="KW-0472">Membrane</keyword>
<evidence type="ECO:0000256" key="3">
    <source>
        <dbReference type="ARBA" id="ARBA00022448"/>
    </source>
</evidence>
<dbReference type="PANTHER" id="PTHR13003">
    <property type="entry name" value="NUP107-RELATED"/>
    <property type="match status" value="1"/>
</dbReference>
<dbReference type="InterPro" id="IPR007252">
    <property type="entry name" value="Nup84/Nup107"/>
</dbReference>
<dbReference type="AlphaFoldDB" id="A0A4Y7LZF9"/>
<evidence type="ECO:0000256" key="12">
    <source>
        <dbReference type="ARBA" id="ARBA00023132"/>
    </source>
</evidence>
<evidence type="ECO:0000256" key="14">
    <source>
        <dbReference type="ARBA" id="ARBA00023242"/>
    </source>
</evidence>
<reference evidence="19" key="1">
    <citation type="submission" date="2018-08" db="EMBL/GenBank/DDBJ databases">
        <authorList>
            <person name="Cornetti L."/>
        </authorList>
    </citation>
    <scope>NUCLEOTIDE SEQUENCE</scope>
    <source>
        <strain evidence="19">OM-SAIQ-clone2</strain>
    </source>
</reference>
<keyword evidence="6" id="KW-0597">Phosphoprotein</keyword>
<comment type="function">
    <text evidence="16">Plays a role in the nuclear pore complex (NPC) assembly and/or maintenance. Required for the assembly of peripheral proteins into the NPC. May anchor NUP62 to the NPC. Involved in nephrogenesis.</text>
</comment>
<protein>
    <recommendedName>
        <fullName evidence="18">Nuclear pore complex protein</fullName>
    </recommendedName>
</protein>
<dbReference type="GO" id="GO:0000776">
    <property type="term" value="C:kinetochore"/>
    <property type="evidence" value="ECO:0007669"/>
    <property type="project" value="UniProtKB-KW"/>
</dbReference>
<keyword evidence="5" id="KW-0488">Methylation</keyword>
<keyword evidence="11 18" id="KW-0811">Translocation</keyword>
<evidence type="ECO:0000256" key="16">
    <source>
        <dbReference type="ARBA" id="ARBA00056880"/>
    </source>
</evidence>
<dbReference type="PANTHER" id="PTHR13003:SF2">
    <property type="entry name" value="NUCLEAR PORE COMPLEX PROTEIN NUP107"/>
    <property type="match status" value="1"/>
</dbReference>
<keyword evidence="12 18" id="KW-0906">Nuclear pore complex</keyword>
<dbReference type="FunFam" id="1.20.190.50:FF:000001">
    <property type="entry name" value="Nuclear pore complex protein"/>
    <property type="match status" value="1"/>
</dbReference>
<dbReference type="GO" id="GO:0017056">
    <property type="term" value="F:structural constituent of nuclear pore"/>
    <property type="evidence" value="ECO:0007669"/>
    <property type="project" value="UniProtKB-UniRule"/>
</dbReference>
<evidence type="ECO:0000256" key="7">
    <source>
        <dbReference type="ARBA" id="ARBA00022816"/>
    </source>
</evidence>
<keyword evidence="3 18" id="KW-0813">Transport</keyword>
<name>A0A4Y7LZF9_9CRUS</name>
<evidence type="ECO:0000256" key="10">
    <source>
        <dbReference type="ARBA" id="ARBA00022990"/>
    </source>
</evidence>
<keyword evidence="7" id="KW-0509">mRNA transport</keyword>
<dbReference type="FunFam" id="1.10.3450.20:FF:000001">
    <property type="entry name" value="Nuclear pore complex protein"/>
    <property type="match status" value="1"/>
</dbReference>
<dbReference type="GO" id="GO:0000973">
    <property type="term" value="P:post-transcriptional tethering of RNA polymerase II gene DNA at nuclear periphery"/>
    <property type="evidence" value="ECO:0007669"/>
    <property type="project" value="TreeGrafter"/>
</dbReference>
<evidence type="ECO:0000256" key="6">
    <source>
        <dbReference type="ARBA" id="ARBA00022553"/>
    </source>
</evidence>
<dbReference type="Gene3D" id="1.10.3450.20">
    <property type="match status" value="1"/>
</dbReference>
<proteinExistence type="evidence at transcript level"/>
<comment type="similarity">
    <text evidence="2 18">Belongs to the nucleoporin Nup84/Nup107 family.</text>
</comment>
<keyword evidence="15" id="KW-0137">Centromere</keyword>
<dbReference type="Gene3D" id="1.20.190.50">
    <property type="match status" value="1"/>
</dbReference>
<evidence type="ECO:0000256" key="5">
    <source>
        <dbReference type="ARBA" id="ARBA00022481"/>
    </source>
</evidence>
<gene>
    <name evidence="19" type="primary">EOG090X01MR</name>
</gene>
<keyword evidence="4" id="KW-0158">Chromosome</keyword>
<dbReference type="Pfam" id="PF04121">
    <property type="entry name" value="Nup84_Nup100"/>
    <property type="match status" value="1"/>
</dbReference>
<organism evidence="19">
    <name type="scientific">Ceriodaphnia reticulata</name>
    <dbReference type="NCBI Taxonomy" id="302197"/>
    <lineage>
        <taxon>Eukaryota</taxon>
        <taxon>Metazoa</taxon>
        <taxon>Ecdysozoa</taxon>
        <taxon>Arthropoda</taxon>
        <taxon>Crustacea</taxon>
        <taxon>Branchiopoda</taxon>
        <taxon>Diplostraca</taxon>
        <taxon>Cladocera</taxon>
        <taxon>Anomopoda</taxon>
        <taxon>Daphniidae</taxon>
        <taxon>Ceriodaphnia</taxon>
    </lineage>
</organism>
<evidence type="ECO:0000256" key="8">
    <source>
        <dbReference type="ARBA" id="ARBA00022838"/>
    </source>
</evidence>
<sequence length="888" mass="102123">MKHSLEKSNLMGSFASPNRHGNMSLMSDDLTHTIFESDPTFTRFGAGLLPRKTLDETRADLTVHNISRKKRDEEIMSILLEEEVPGVDDVLELFEGFLKTFQSYGAEHQVFNQCAEYESECGDQVAALRKLIQMAPQGHSKLAQAQELEQELRLERDTWRLVASVYQDRLNSEFQDSEMESEEIWSGLDDATSEENLVKQLYDKNATIRQAQLVVDWLEQRAADVYHDSHYSQVEFYGDAVAGWENTLHALVSKNRRLGTENIEQNLVTQMDPDAPNREQTRRLHPLDKEDEMRLLRSIFARLRCGQLDEAQQLCFRAGQPFRAAILEGWKLFHDPNMKSRTDVSNTKESPSGNPYRDIWKSMTWKECDNVELSVEERSILALLCGHLKALLPVCRSWEDQLWAHLRAMIDHSVEKELRRCVNYKRQLQVLPDEYWNQQLTVESIFATLAASRDKTLLAQGRDQYRIIQRYLIMDDVDGLLEEMSSWLNKDDNWRVHLRPHMLRLMAHLALFFRRIGRGSCDDLIGSILEAYVLQLVNLGRTDLAAVYVGQLPLPEDQIRLYAQCLVMVEVREESCDDAERRRLLSLAHQVGLDVNAIAKQVVISLCDQGSKIQHITDASLQIATSAEDERRIRSLSWLLMDPSMRSQLLIQANTLMRGYLLRRQIEAVKLTFQLIPSDTLSMLSELWESRTGLTELPPDVEAAQREYLCTKTYIDALDSFQEWFTRFHHSKPKKTESSVQQRGGVSSQLSFTENLLKEQHLKQHQAELVRWQAAVDSLTQSAIDKLYNVLLFPDGGWMADSVSYEEENSPRQQQQQLLRQTCIPHAALLLCNVLTSTHRYSQCLELANVIASEQQSLYKVCSAEQLAQLTKHLRQAFVRVLDAGESP</sequence>
<evidence type="ECO:0000256" key="9">
    <source>
        <dbReference type="ARBA" id="ARBA00022927"/>
    </source>
</evidence>
<dbReference type="GO" id="GO:0031965">
    <property type="term" value="C:nuclear membrane"/>
    <property type="evidence" value="ECO:0007669"/>
    <property type="project" value="UniProtKB-SubCell"/>
</dbReference>
<keyword evidence="10" id="KW-0007">Acetylation</keyword>
<evidence type="ECO:0000256" key="17">
    <source>
        <dbReference type="ARBA" id="ARBA00063956"/>
    </source>
</evidence>
<keyword evidence="8" id="KW-0995">Kinetochore</keyword>
<evidence type="ECO:0000256" key="1">
    <source>
        <dbReference type="ARBA" id="ARBA00004629"/>
    </source>
</evidence>
<comment type="subcellular location">
    <subcellularLocation>
        <location evidence="1">Chromosome</location>
        <location evidence="1">Centromere</location>
        <location evidence="1">Kinetochore</location>
    </subcellularLocation>
    <subcellularLocation>
        <location evidence="18">Nucleus</location>
        <location evidence="18">Nuclear pore complex</location>
    </subcellularLocation>
    <subcellularLocation>
        <location evidence="18">Nucleus membrane</location>
    </subcellularLocation>
</comment>
<keyword evidence="9" id="KW-0653">Protein transport</keyword>
<dbReference type="GO" id="GO:0031080">
    <property type="term" value="C:nuclear pore outer ring"/>
    <property type="evidence" value="ECO:0007669"/>
    <property type="project" value="TreeGrafter"/>
</dbReference>
<comment type="subunit">
    <text evidence="17">Part of the nuclear pore complex (NPC). Forms part of the Nup160 subcomplex in the nuclear pore which is composed of NUP160, NUP133, NUP107 and Nup96; this complex plays a role in RNA export and in tethering Nup98 and NUP153 to the nucleus. Does not interact with TPR. Interacts with ZNF106.</text>
</comment>
<evidence type="ECO:0000256" key="15">
    <source>
        <dbReference type="ARBA" id="ARBA00023328"/>
    </source>
</evidence>
<evidence type="ECO:0000256" key="13">
    <source>
        <dbReference type="ARBA" id="ARBA00023136"/>
    </source>
</evidence>
<comment type="function">
    <text evidence="18">Functions as a component of the nuclear pore complex (NPC).</text>
</comment>
<accession>A0A4Y7LZF9</accession>
<evidence type="ECO:0000313" key="19">
    <source>
        <dbReference type="EMBL" id="SVE72783.1"/>
    </source>
</evidence>
<dbReference type="GO" id="GO:0006406">
    <property type="term" value="P:mRNA export from nucleus"/>
    <property type="evidence" value="ECO:0007669"/>
    <property type="project" value="TreeGrafter"/>
</dbReference>
<dbReference type="EMBL" id="LR003164">
    <property type="protein sequence ID" value="SVE72783.1"/>
    <property type="molecule type" value="mRNA"/>
</dbReference>
<evidence type="ECO:0000256" key="2">
    <source>
        <dbReference type="ARBA" id="ARBA00009510"/>
    </source>
</evidence>
<evidence type="ECO:0000256" key="4">
    <source>
        <dbReference type="ARBA" id="ARBA00022454"/>
    </source>
</evidence>
<evidence type="ECO:0000256" key="11">
    <source>
        <dbReference type="ARBA" id="ARBA00023010"/>
    </source>
</evidence>
<keyword evidence="14 18" id="KW-0539">Nucleus</keyword>
<dbReference type="GO" id="GO:0006606">
    <property type="term" value="P:protein import into nucleus"/>
    <property type="evidence" value="ECO:0007669"/>
    <property type="project" value="TreeGrafter"/>
</dbReference>
<evidence type="ECO:0000256" key="18">
    <source>
        <dbReference type="RuleBase" id="RU365072"/>
    </source>
</evidence>